<keyword evidence="4" id="KW-1185">Reference proteome</keyword>
<evidence type="ECO:0000256" key="3">
    <source>
        <dbReference type="ARBA" id="ARBA00022737"/>
    </source>
</evidence>
<dbReference type="GO" id="GO:0005092">
    <property type="term" value="F:GDP-dissociation inhibitor activity"/>
    <property type="evidence" value="ECO:0007669"/>
    <property type="project" value="TreeGrafter"/>
</dbReference>
<dbReference type="InterPro" id="IPR011990">
    <property type="entry name" value="TPR-like_helical_dom_sf"/>
</dbReference>
<accession>A0A914SJH1</accession>
<sequence length="49" mass="5568">MALEKKVNLGGRSIETVSAIYSQLGNAYFALRDFNKALEYHQYDLETAK</sequence>
<dbReference type="WBParaSite" id="PEQ_0001409501-mRNA-1">
    <property type="protein sequence ID" value="PEQ_0001409501-mRNA-1"/>
    <property type="gene ID" value="PEQ_0001409501"/>
</dbReference>
<evidence type="ECO:0000313" key="5">
    <source>
        <dbReference type="WBParaSite" id="PEQ_0001409501-mRNA-1"/>
    </source>
</evidence>
<evidence type="ECO:0000313" key="4">
    <source>
        <dbReference type="Proteomes" id="UP000887564"/>
    </source>
</evidence>
<keyword evidence="2" id="KW-0963">Cytoplasm</keyword>
<proteinExistence type="predicted"/>
<dbReference type="Gene3D" id="1.25.40.10">
    <property type="entry name" value="Tetratricopeptide repeat domain"/>
    <property type="match status" value="1"/>
</dbReference>
<dbReference type="AlphaFoldDB" id="A0A914SJH1"/>
<dbReference type="GO" id="GO:0001965">
    <property type="term" value="F:G-protein alpha-subunit binding"/>
    <property type="evidence" value="ECO:0007669"/>
    <property type="project" value="TreeGrafter"/>
</dbReference>
<dbReference type="PANTHER" id="PTHR45954:SF1">
    <property type="entry name" value="LD33695P"/>
    <property type="match status" value="1"/>
</dbReference>
<dbReference type="PROSITE" id="PS50293">
    <property type="entry name" value="TPR_REGION"/>
    <property type="match status" value="1"/>
</dbReference>
<keyword evidence="3" id="KW-0677">Repeat</keyword>
<evidence type="ECO:0000256" key="1">
    <source>
        <dbReference type="ARBA" id="ARBA00004496"/>
    </source>
</evidence>
<organism evidence="4 5">
    <name type="scientific">Parascaris equorum</name>
    <name type="common">Equine roundworm</name>
    <dbReference type="NCBI Taxonomy" id="6256"/>
    <lineage>
        <taxon>Eukaryota</taxon>
        <taxon>Metazoa</taxon>
        <taxon>Ecdysozoa</taxon>
        <taxon>Nematoda</taxon>
        <taxon>Chromadorea</taxon>
        <taxon>Rhabditida</taxon>
        <taxon>Spirurina</taxon>
        <taxon>Ascaridomorpha</taxon>
        <taxon>Ascaridoidea</taxon>
        <taxon>Ascarididae</taxon>
        <taxon>Parascaris</taxon>
    </lineage>
</organism>
<dbReference type="Proteomes" id="UP000887564">
    <property type="component" value="Unplaced"/>
</dbReference>
<evidence type="ECO:0000256" key="2">
    <source>
        <dbReference type="ARBA" id="ARBA00022490"/>
    </source>
</evidence>
<reference evidence="5" key="1">
    <citation type="submission" date="2022-11" db="UniProtKB">
        <authorList>
            <consortium name="WormBaseParasite"/>
        </authorList>
    </citation>
    <scope>IDENTIFICATION</scope>
</reference>
<dbReference type="PANTHER" id="PTHR45954">
    <property type="entry name" value="LD33695P"/>
    <property type="match status" value="1"/>
</dbReference>
<dbReference type="GO" id="GO:0000132">
    <property type="term" value="P:establishment of mitotic spindle orientation"/>
    <property type="evidence" value="ECO:0007669"/>
    <property type="project" value="TreeGrafter"/>
</dbReference>
<dbReference type="GO" id="GO:0005938">
    <property type="term" value="C:cell cortex"/>
    <property type="evidence" value="ECO:0007669"/>
    <property type="project" value="TreeGrafter"/>
</dbReference>
<protein>
    <submittedName>
        <fullName evidence="5">Tetratricopeptide repeat protein</fullName>
    </submittedName>
</protein>
<name>A0A914SJH1_PAREQ</name>
<comment type="subcellular location">
    <subcellularLocation>
        <location evidence="1">Cytoplasm</location>
    </subcellularLocation>
</comment>
<dbReference type="InterPro" id="IPR052386">
    <property type="entry name" value="GPSM"/>
</dbReference>